<dbReference type="Proteomes" id="UP000316609">
    <property type="component" value="Unassembled WGS sequence"/>
</dbReference>
<proteinExistence type="predicted"/>
<evidence type="ECO:0000313" key="3">
    <source>
        <dbReference type="EMBL" id="TMQ65476.1"/>
    </source>
</evidence>
<gene>
    <name evidence="3" type="ORF">E6K78_07570</name>
</gene>
<reference evidence="3 4" key="1">
    <citation type="journal article" date="2019" name="Nat. Microbiol.">
        <title>Mediterranean grassland soil C-N compound turnover is dependent on rainfall and depth, and is mediated by genomically divergent microorganisms.</title>
        <authorList>
            <person name="Diamond S."/>
            <person name="Andeer P.F."/>
            <person name="Li Z."/>
            <person name="Crits-Christoph A."/>
            <person name="Burstein D."/>
            <person name="Anantharaman K."/>
            <person name="Lane K.R."/>
            <person name="Thomas B.C."/>
            <person name="Pan C."/>
            <person name="Northen T.R."/>
            <person name="Banfield J.F."/>
        </authorList>
    </citation>
    <scope>NUCLEOTIDE SEQUENCE [LARGE SCALE GENOMIC DNA]</scope>
    <source>
        <strain evidence="3">WS_8</strain>
    </source>
</reference>
<sequence>MPPLHMPREDPPMRLATVVLLALSLMPLAPADSTAATLMLNEFMAGPARDWDGNGTFSSRDDEWIEVFNAGATPVDLSAFVITDGDSIPRYAPTGTLSPGAWLLVFGRESVDWERANGFPAFGFSLANTGDRVMLWQVVAGDTLLVDSYAYTSHQAASDRSVGRLPDGGGWSLFDALNPYTGSTAPLGNGCLPSPGSSDLCGTTGTAKITWGKLKALYR</sequence>
<organism evidence="3 4">
    <name type="scientific">Eiseniibacteriota bacterium</name>
    <dbReference type="NCBI Taxonomy" id="2212470"/>
    <lineage>
        <taxon>Bacteria</taxon>
        <taxon>Candidatus Eiseniibacteriota</taxon>
    </lineage>
</organism>
<comment type="caution">
    <text evidence="3">The sequence shown here is derived from an EMBL/GenBank/DDBJ whole genome shotgun (WGS) entry which is preliminary data.</text>
</comment>
<evidence type="ECO:0000313" key="4">
    <source>
        <dbReference type="Proteomes" id="UP000316609"/>
    </source>
</evidence>
<accession>A0A538TPA9</accession>
<dbReference type="EMBL" id="VBOY01000070">
    <property type="protein sequence ID" value="TMQ65476.1"/>
    <property type="molecule type" value="Genomic_DNA"/>
</dbReference>
<dbReference type="InterPro" id="IPR036415">
    <property type="entry name" value="Lamin_tail_dom_sf"/>
</dbReference>
<evidence type="ECO:0000259" key="2">
    <source>
        <dbReference type="PROSITE" id="PS51841"/>
    </source>
</evidence>
<dbReference type="AlphaFoldDB" id="A0A538TPA9"/>
<feature type="chain" id="PRO_5022244624" evidence="1">
    <location>
        <begin position="32"/>
        <end position="219"/>
    </location>
</feature>
<dbReference type="Pfam" id="PF00932">
    <property type="entry name" value="LTD"/>
    <property type="match status" value="1"/>
</dbReference>
<dbReference type="InterPro" id="IPR001322">
    <property type="entry name" value="Lamin_tail_dom"/>
</dbReference>
<dbReference type="SUPFAM" id="SSF74853">
    <property type="entry name" value="Lamin A/C globular tail domain"/>
    <property type="match status" value="1"/>
</dbReference>
<dbReference type="PROSITE" id="PS51841">
    <property type="entry name" value="LTD"/>
    <property type="match status" value="1"/>
</dbReference>
<feature type="domain" description="LTD" evidence="2">
    <location>
        <begin position="24"/>
        <end position="153"/>
    </location>
</feature>
<protein>
    <submittedName>
        <fullName evidence="3">Lamin tail domain-containing protein</fullName>
    </submittedName>
</protein>
<keyword evidence="1" id="KW-0732">Signal</keyword>
<name>A0A538TPA9_UNCEI</name>
<feature type="signal peptide" evidence="1">
    <location>
        <begin position="1"/>
        <end position="31"/>
    </location>
</feature>
<evidence type="ECO:0000256" key="1">
    <source>
        <dbReference type="SAM" id="SignalP"/>
    </source>
</evidence>